<dbReference type="AlphaFoldDB" id="A0AAV9UF56"/>
<evidence type="ECO:0000256" key="1">
    <source>
        <dbReference type="SAM" id="Coils"/>
    </source>
</evidence>
<dbReference type="Proteomes" id="UP001373714">
    <property type="component" value="Unassembled WGS sequence"/>
</dbReference>
<organism evidence="3 4">
    <name type="scientific">Orbilia blumenaviensis</name>
    <dbReference type="NCBI Taxonomy" id="1796055"/>
    <lineage>
        <taxon>Eukaryota</taxon>
        <taxon>Fungi</taxon>
        <taxon>Dikarya</taxon>
        <taxon>Ascomycota</taxon>
        <taxon>Pezizomycotina</taxon>
        <taxon>Orbiliomycetes</taxon>
        <taxon>Orbiliales</taxon>
        <taxon>Orbiliaceae</taxon>
        <taxon>Orbilia</taxon>
    </lineage>
</organism>
<evidence type="ECO:0008006" key="5">
    <source>
        <dbReference type="Google" id="ProtNLM"/>
    </source>
</evidence>
<feature type="compositionally biased region" description="Low complexity" evidence="2">
    <location>
        <begin position="7"/>
        <end position="20"/>
    </location>
</feature>
<keyword evidence="4" id="KW-1185">Reference proteome</keyword>
<evidence type="ECO:0000313" key="3">
    <source>
        <dbReference type="EMBL" id="KAK6340272.1"/>
    </source>
</evidence>
<sequence>MDSFEANTNSISSNSISSNPNSAQIQKAAELCIPELPLQNLEGSPQSIDTVSLPTTTSTTTSDTITPVPNLTMPPRRTNMATFSAPQSSETFDQKTIDILQNVPIRSVWMATLKRQGIFSSIKFKRTWIDRLEEVGLGTVGALVKVGTGRSIRLLHEKLLHGIGGAPKYLNRIQYCRKDVFSIQESDIKTAVEQYHRRASMDSPKLLDQPSTSESLERQSQDQNPGGSEKSNTTFNDVQPMLGQPNTAETGEALEELEAINRIWGCRRSTRNNRPRYSIDNEVGSTDEDEAYFISRNNEASNAGSQAPNQAPDNEEPVEDGLLPRKRRYTTSGTQRVKRAKTSNKTLRGPSKGRGTVKIRSNGSSGGRGRLSSRSNDVNRASTTLGKPLGNPKTSLPTAVTGENTTPSLEQGQSIQPGDTINSLDILTESRNLLSLAKTHLDQRKTADKRAASLEKIREDEKIEKLTQEMKEVKETLQEVMGTMKLLFAFCKGEEL</sequence>
<proteinExistence type="predicted"/>
<name>A0AAV9UF56_9PEZI</name>
<reference evidence="3 4" key="1">
    <citation type="submission" date="2019-10" db="EMBL/GenBank/DDBJ databases">
        <authorList>
            <person name="Palmer J.M."/>
        </authorList>
    </citation>
    <scope>NUCLEOTIDE SEQUENCE [LARGE SCALE GENOMIC DNA]</scope>
    <source>
        <strain evidence="3 4">TWF730</strain>
    </source>
</reference>
<feature type="region of interest" description="Disordered" evidence="2">
    <location>
        <begin position="199"/>
        <end position="246"/>
    </location>
</feature>
<protein>
    <recommendedName>
        <fullName evidence="5">SAM domain-containing protein</fullName>
    </recommendedName>
</protein>
<comment type="caution">
    <text evidence="3">The sequence shown here is derived from an EMBL/GenBank/DDBJ whole genome shotgun (WGS) entry which is preliminary data.</text>
</comment>
<feature type="coiled-coil region" evidence="1">
    <location>
        <begin position="449"/>
        <end position="483"/>
    </location>
</feature>
<feature type="region of interest" description="Disordered" evidence="2">
    <location>
        <begin position="52"/>
        <end position="78"/>
    </location>
</feature>
<feature type="compositionally biased region" description="Low complexity" evidence="2">
    <location>
        <begin position="52"/>
        <end position="69"/>
    </location>
</feature>
<keyword evidence="1" id="KW-0175">Coiled coil</keyword>
<feature type="compositionally biased region" description="Polar residues" evidence="2">
    <location>
        <begin position="392"/>
        <end position="417"/>
    </location>
</feature>
<feature type="compositionally biased region" description="Polar residues" evidence="2">
    <location>
        <begin position="299"/>
        <end position="312"/>
    </location>
</feature>
<feature type="region of interest" description="Disordered" evidence="2">
    <location>
        <begin position="299"/>
        <end position="417"/>
    </location>
</feature>
<evidence type="ECO:0000256" key="2">
    <source>
        <dbReference type="SAM" id="MobiDB-lite"/>
    </source>
</evidence>
<dbReference type="EMBL" id="JAVHNS010000011">
    <property type="protein sequence ID" value="KAK6340272.1"/>
    <property type="molecule type" value="Genomic_DNA"/>
</dbReference>
<accession>A0AAV9UF56</accession>
<feature type="compositionally biased region" description="Polar residues" evidence="2">
    <location>
        <begin position="221"/>
        <end position="237"/>
    </location>
</feature>
<evidence type="ECO:0000313" key="4">
    <source>
        <dbReference type="Proteomes" id="UP001373714"/>
    </source>
</evidence>
<feature type="region of interest" description="Disordered" evidence="2">
    <location>
        <begin position="1"/>
        <end position="20"/>
    </location>
</feature>
<gene>
    <name evidence="3" type="ORF">TWF730_002036</name>
</gene>